<gene>
    <name evidence="1" type="ORF">F383_32692</name>
</gene>
<evidence type="ECO:0000313" key="1">
    <source>
        <dbReference type="EMBL" id="KHG06067.1"/>
    </source>
</evidence>
<dbReference type="AlphaFoldDB" id="A0A0B0N0C5"/>
<reference evidence="2" key="1">
    <citation type="submission" date="2014-09" db="EMBL/GenBank/DDBJ databases">
        <authorList>
            <person name="Mudge J."/>
            <person name="Ramaraj T."/>
            <person name="Lindquist I.E."/>
            <person name="Bharti A.K."/>
            <person name="Sundararajan A."/>
            <person name="Cameron C.T."/>
            <person name="Woodward J.E."/>
            <person name="May G.D."/>
            <person name="Brubaker C."/>
            <person name="Broadhvest J."/>
            <person name="Wilkins T.A."/>
        </authorList>
    </citation>
    <scope>NUCLEOTIDE SEQUENCE</scope>
    <source>
        <strain evidence="2">cv. AKA8401</strain>
    </source>
</reference>
<sequence length="23" mass="2769">MRQRVSNWCVLVGYVYSSEFELC</sequence>
<organism evidence="1 2">
    <name type="scientific">Gossypium arboreum</name>
    <name type="common">Tree cotton</name>
    <name type="synonym">Gossypium nanking</name>
    <dbReference type="NCBI Taxonomy" id="29729"/>
    <lineage>
        <taxon>Eukaryota</taxon>
        <taxon>Viridiplantae</taxon>
        <taxon>Streptophyta</taxon>
        <taxon>Embryophyta</taxon>
        <taxon>Tracheophyta</taxon>
        <taxon>Spermatophyta</taxon>
        <taxon>Magnoliopsida</taxon>
        <taxon>eudicotyledons</taxon>
        <taxon>Gunneridae</taxon>
        <taxon>Pentapetalae</taxon>
        <taxon>rosids</taxon>
        <taxon>malvids</taxon>
        <taxon>Malvales</taxon>
        <taxon>Malvaceae</taxon>
        <taxon>Malvoideae</taxon>
        <taxon>Gossypium</taxon>
    </lineage>
</organism>
<accession>A0A0B0N0C5</accession>
<evidence type="ECO:0000313" key="2">
    <source>
        <dbReference type="Proteomes" id="UP000032142"/>
    </source>
</evidence>
<protein>
    <submittedName>
        <fullName evidence="1">Uncharacterized protein</fullName>
    </submittedName>
</protein>
<proteinExistence type="predicted"/>
<dbReference type="EMBL" id="JRRC01442965">
    <property type="protein sequence ID" value="KHG06067.1"/>
    <property type="molecule type" value="Genomic_DNA"/>
</dbReference>
<comment type="caution">
    <text evidence="1">The sequence shown here is derived from an EMBL/GenBank/DDBJ whole genome shotgun (WGS) entry which is preliminary data.</text>
</comment>
<keyword evidence="2" id="KW-1185">Reference proteome</keyword>
<dbReference type="Proteomes" id="UP000032142">
    <property type="component" value="Unassembled WGS sequence"/>
</dbReference>
<name>A0A0B0N0C5_GOSAR</name>